<proteinExistence type="predicted"/>
<reference evidence="1 2" key="1">
    <citation type="submission" date="2020-07" db="EMBL/GenBank/DDBJ databases">
        <title>Complete genome sequence for Sandaracinobacter sp. M6.</title>
        <authorList>
            <person name="Tang Y."/>
            <person name="Liu Q."/>
            <person name="Guo Z."/>
            <person name="Lei P."/>
            <person name="Huang B."/>
        </authorList>
    </citation>
    <scope>NUCLEOTIDE SEQUENCE [LARGE SCALE GENOMIC DNA]</scope>
    <source>
        <strain evidence="1 2">M6</strain>
    </source>
</reference>
<dbReference type="SUPFAM" id="SSF52096">
    <property type="entry name" value="ClpP/crotonase"/>
    <property type="match status" value="1"/>
</dbReference>
<name>A0A7G5IJ73_9SPHN</name>
<dbReference type="PANTHER" id="PTHR35984">
    <property type="entry name" value="PERIPLASMIC SERINE PROTEASE"/>
    <property type="match status" value="1"/>
</dbReference>
<dbReference type="Gene3D" id="3.90.226.10">
    <property type="entry name" value="2-enoyl-CoA Hydratase, Chain A, domain 1"/>
    <property type="match status" value="1"/>
</dbReference>
<keyword evidence="2" id="KW-1185">Reference proteome</keyword>
<gene>
    <name evidence="1" type="ORF">H3309_02620</name>
</gene>
<sequence>MTRSLDELTSSNKFIEGQLDKNLAAVGEYLDRDIITVVAPMFNGIDDMVRDMIEDIEPKKEKLAVIIETSGGSIEVVERMAEMFRHHYPKDIAFYVPSYAMSAGTVLVMSGDSIHMDYFSVLGPIDPQVKQKSSDNYVPALGYLEKYADFVEKSSRGKLTEAEVLFFLQKFDPAELHFFEQARDLSVELLKKWLVNYKFRNWKKTGSSGKIVTAAMREKRATEIARKLNDVKRWKSHSRTLSRSVIESEMKLMIDDFGADKELNRRIRSYSRLLQDYMMRVGHSIVVHVPQTYKGM</sequence>
<accession>A0A7G5IJ73</accession>
<dbReference type="InterPro" id="IPR029045">
    <property type="entry name" value="ClpP/crotonase-like_dom_sf"/>
</dbReference>
<dbReference type="RefSeq" id="WP_182297238.1">
    <property type="nucleotide sequence ID" value="NZ_CP059851.1"/>
</dbReference>
<dbReference type="InterPro" id="IPR002825">
    <property type="entry name" value="Pept_S49_ser-pept_pro"/>
</dbReference>
<dbReference type="Proteomes" id="UP000515292">
    <property type="component" value="Chromosome"/>
</dbReference>
<dbReference type="EMBL" id="CP059851">
    <property type="protein sequence ID" value="QMW23415.1"/>
    <property type="molecule type" value="Genomic_DNA"/>
</dbReference>
<evidence type="ECO:0000313" key="2">
    <source>
        <dbReference type="Proteomes" id="UP000515292"/>
    </source>
</evidence>
<organism evidence="1 2">
    <name type="scientific">Sandaracinobacteroides saxicola</name>
    <dbReference type="NCBI Taxonomy" id="2759707"/>
    <lineage>
        <taxon>Bacteria</taxon>
        <taxon>Pseudomonadati</taxon>
        <taxon>Pseudomonadota</taxon>
        <taxon>Alphaproteobacteria</taxon>
        <taxon>Sphingomonadales</taxon>
        <taxon>Sphingosinicellaceae</taxon>
        <taxon>Sandaracinobacteroides</taxon>
    </lineage>
</organism>
<dbReference type="GO" id="GO:0016020">
    <property type="term" value="C:membrane"/>
    <property type="evidence" value="ECO:0007669"/>
    <property type="project" value="InterPro"/>
</dbReference>
<dbReference type="KEGG" id="sand:H3309_02620"/>
<dbReference type="Pfam" id="PF01972">
    <property type="entry name" value="SDH_protease"/>
    <property type="match status" value="1"/>
</dbReference>
<evidence type="ECO:0000313" key="1">
    <source>
        <dbReference type="EMBL" id="QMW23415.1"/>
    </source>
</evidence>
<dbReference type="PANTHER" id="PTHR35984:SF1">
    <property type="entry name" value="PERIPLASMIC SERINE PROTEASE"/>
    <property type="match status" value="1"/>
</dbReference>
<protein>
    <submittedName>
        <fullName evidence="1">Serine dehydrogenasease</fullName>
    </submittedName>
</protein>
<dbReference type="AlphaFoldDB" id="A0A7G5IJ73"/>